<evidence type="ECO:0000256" key="1">
    <source>
        <dbReference type="SAM" id="MobiDB-lite"/>
    </source>
</evidence>
<evidence type="ECO:0008006" key="4">
    <source>
        <dbReference type="Google" id="ProtNLM"/>
    </source>
</evidence>
<dbReference type="AlphaFoldDB" id="A0ABD1N171"/>
<sequence>MGSKSLLIGIILVHVFLLSYFSFLSNAYAFDASFWDSPDHRLFKTIKRRRPLPPPPPKPNTPVHYKPPIERPPSPPSPKLNTPVQPRPPCAPPPPPPTTTT</sequence>
<reference evidence="2 3" key="1">
    <citation type="submission" date="2024-08" db="EMBL/GenBank/DDBJ databases">
        <title>Insights into the chromosomal genome structure of Flemingia macrophylla.</title>
        <authorList>
            <person name="Ding Y."/>
            <person name="Zhao Y."/>
            <person name="Bi W."/>
            <person name="Wu M."/>
            <person name="Zhao G."/>
            <person name="Gong Y."/>
            <person name="Li W."/>
            <person name="Zhang P."/>
        </authorList>
    </citation>
    <scope>NUCLEOTIDE SEQUENCE [LARGE SCALE GENOMIC DNA]</scope>
    <source>
        <strain evidence="2">DYQJB</strain>
        <tissue evidence="2">Leaf</tissue>
    </source>
</reference>
<dbReference type="Proteomes" id="UP001603857">
    <property type="component" value="Unassembled WGS sequence"/>
</dbReference>
<evidence type="ECO:0000313" key="2">
    <source>
        <dbReference type="EMBL" id="KAL2341812.1"/>
    </source>
</evidence>
<proteinExistence type="predicted"/>
<feature type="compositionally biased region" description="Pro residues" evidence="1">
    <location>
        <begin position="85"/>
        <end position="101"/>
    </location>
</feature>
<dbReference type="EMBL" id="JBGMDY010000003">
    <property type="protein sequence ID" value="KAL2341812.1"/>
    <property type="molecule type" value="Genomic_DNA"/>
</dbReference>
<name>A0ABD1N171_9FABA</name>
<organism evidence="2 3">
    <name type="scientific">Flemingia macrophylla</name>
    <dbReference type="NCBI Taxonomy" id="520843"/>
    <lineage>
        <taxon>Eukaryota</taxon>
        <taxon>Viridiplantae</taxon>
        <taxon>Streptophyta</taxon>
        <taxon>Embryophyta</taxon>
        <taxon>Tracheophyta</taxon>
        <taxon>Spermatophyta</taxon>
        <taxon>Magnoliopsida</taxon>
        <taxon>eudicotyledons</taxon>
        <taxon>Gunneridae</taxon>
        <taxon>Pentapetalae</taxon>
        <taxon>rosids</taxon>
        <taxon>fabids</taxon>
        <taxon>Fabales</taxon>
        <taxon>Fabaceae</taxon>
        <taxon>Papilionoideae</taxon>
        <taxon>50 kb inversion clade</taxon>
        <taxon>NPAAA clade</taxon>
        <taxon>indigoferoid/millettioid clade</taxon>
        <taxon>Phaseoleae</taxon>
        <taxon>Flemingia</taxon>
    </lineage>
</organism>
<feature type="region of interest" description="Disordered" evidence="1">
    <location>
        <begin position="47"/>
        <end position="101"/>
    </location>
</feature>
<protein>
    <recommendedName>
        <fullName evidence="4">Proline-rich protein</fullName>
    </recommendedName>
</protein>
<keyword evidence="3" id="KW-1185">Reference proteome</keyword>
<gene>
    <name evidence="2" type="ORF">Fmac_009752</name>
</gene>
<evidence type="ECO:0000313" key="3">
    <source>
        <dbReference type="Proteomes" id="UP001603857"/>
    </source>
</evidence>
<comment type="caution">
    <text evidence="2">The sequence shown here is derived from an EMBL/GenBank/DDBJ whole genome shotgun (WGS) entry which is preliminary data.</text>
</comment>
<accession>A0ABD1N171</accession>